<dbReference type="Proteomes" id="UP000006281">
    <property type="component" value="Chromosome"/>
</dbReference>
<proteinExistence type="predicted"/>
<dbReference type="PROSITE" id="PS51186">
    <property type="entry name" value="GNAT"/>
    <property type="match status" value="1"/>
</dbReference>
<dbReference type="GO" id="GO:0016747">
    <property type="term" value="F:acyltransferase activity, transferring groups other than amino-acyl groups"/>
    <property type="evidence" value="ECO:0007669"/>
    <property type="project" value="InterPro"/>
</dbReference>
<dbReference type="eggNOG" id="COG3393">
    <property type="taxonomic scope" value="Bacteria"/>
</dbReference>
<organism evidence="2 3">
    <name type="scientific">Saccharothrix espanaensis (strain ATCC 51144 / DSM 44229 / JCM 9112 / NBRC 15066 / NRRL 15764)</name>
    <dbReference type="NCBI Taxonomy" id="1179773"/>
    <lineage>
        <taxon>Bacteria</taxon>
        <taxon>Bacillati</taxon>
        <taxon>Actinomycetota</taxon>
        <taxon>Actinomycetes</taxon>
        <taxon>Pseudonocardiales</taxon>
        <taxon>Pseudonocardiaceae</taxon>
        <taxon>Saccharothrix</taxon>
    </lineage>
</organism>
<dbReference type="Gene3D" id="3.40.630.30">
    <property type="match status" value="1"/>
</dbReference>
<dbReference type="InterPro" id="IPR013653">
    <property type="entry name" value="GCN5-like_dom"/>
</dbReference>
<dbReference type="CDD" id="cd04301">
    <property type="entry name" value="NAT_SF"/>
    <property type="match status" value="1"/>
</dbReference>
<dbReference type="EMBL" id="HE804045">
    <property type="protein sequence ID" value="CCH27914.1"/>
    <property type="molecule type" value="Genomic_DNA"/>
</dbReference>
<dbReference type="SUPFAM" id="SSF55729">
    <property type="entry name" value="Acyl-CoA N-acyltransferases (Nat)"/>
    <property type="match status" value="1"/>
</dbReference>
<protein>
    <submittedName>
        <fullName evidence="2">N-acetyltransferase</fullName>
    </submittedName>
</protein>
<dbReference type="InterPro" id="IPR000182">
    <property type="entry name" value="GNAT_dom"/>
</dbReference>
<evidence type="ECO:0000259" key="1">
    <source>
        <dbReference type="PROSITE" id="PS51186"/>
    </source>
</evidence>
<dbReference type="AlphaFoldDB" id="K0JST6"/>
<keyword evidence="2" id="KW-0808">Transferase</keyword>
<name>K0JST6_SACES</name>
<sequence length="238" mass="25394">MRVLRNPDEVAAANPDPLVRWAAQCVRPGRGGLAWAHGGAVGVLAPNLNRRDRLVLAGPVDGIAAILRARARPGVGPLVLAEVARDLPESPARATFGWMERTGALDVPDLPWLDQTAWDDVESLLRKASPNSYAWPYEPGPCRWTGIHDEDGTLVAVGADAWSAPGVGFLAGVATHPDHRGRGLSSRICAFLTSALLREHGTCALMVDGGNSAAIRVYERLGYAYRSVSVLRDAGHTD</sequence>
<dbReference type="HOGENOM" id="CLU_104058_0_0_11"/>
<feature type="domain" description="N-acetyltransferase" evidence="1">
    <location>
        <begin position="105"/>
        <end position="238"/>
    </location>
</feature>
<accession>K0JST6</accession>
<dbReference type="STRING" id="1179773.BN6_05830"/>
<reference evidence="2 3" key="1">
    <citation type="journal article" date="2012" name="BMC Genomics">
        <title>Complete genome sequence of Saccharothrix espanaensis DSM 44229T and comparison to the other completely sequenced Pseudonocardiaceae.</title>
        <authorList>
            <person name="Strobel T."/>
            <person name="Al-Dilaimi A."/>
            <person name="Blom J."/>
            <person name="Gessner A."/>
            <person name="Kalinowski J."/>
            <person name="Luzhetska M."/>
            <person name="Puhler A."/>
            <person name="Szczepanowski R."/>
            <person name="Bechthold A."/>
            <person name="Ruckert C."/>
        </authorList>
    </citation>
    <scope>NUCLEOTIDE SEQUENCE [LARGE SCALE GENOMIC DNA]</scope>
    <source>
        <strain evidence="3">ATCC 51144 / DSM 44229 / JCM 9112 / NBRC 15066 / NRRL 15764</strain>
    </source>
</reference>
<dbReference type="BioCyc" id="SESP1179773:BN6_RS02880-MONOMER"/>
<dbReference type="PATRIC" id="fig|1179773.3.peg.589"/>
<dbReference type="InterPro" id="IPR016181">
    <property type="entry name" value="Acyl_CoA_acyltransferase"/>
</dbReference>
<gene>
    <name evidence="2" type="ordered locus">BN6_05830</name>
</gene>
<dbReference type="RefSeq" id="WP_015098028.1">
    <property type="nucleotide sequence ID" value="NC_019673.1"/>
</dbReference>
<dbReference type="Pfam" id="PF08445">
    <property type="entry name" value="FR47"/>
    <property type="match status" value="1"/>
</dbReference>
<keyword evidence="3" id="KW-1185">Reference proteome</keyword>
<dbReference type="OrthoDB" id="3700890at2"/>
<dbReference type="KEGG" id="sesp:BN6_05830"/>
<evidence type="ECO:0000313" key="3">
    <source>
        <dbReference type="Proteomes" id="UP000006281"/>
    </source>
</evidence>
<evidence type="ECO:0000313" key="2">
    <source>
        <dbReference type="EMBL" id="CCH27914.1"/>
    </source>
</evidence>